<organism evidence="6 7">
    <name type="scientific">Symbiodinium necroappetens</name>
    <dbReference type="NCBI Taxonomy" id="1628268"/>
    <lineage>
        <taxon>Eukaryota</taxon>
        <taxon>Sar</taxon>
        <taxon>Alveolata</taxon>
        <taxon>Dinophyceae</taxon>
        <taxon>Suessiales</taxon>
        <taxon>Symbiodiniaceae</taxon>
        <taxon>Symbiodinium</taxon>
    </lineage>
</organism>
<comment type="catalytic activity">
    <reaction evidence="4">
        <text>a phosphate monoester + H2O = an alcohol + phosphate</text>
        <dbReference type="Rhea" id="RHEA:15017"/>
        <dbReference type="ChEBI" id="CHEBI:15377"/>
        <dbReference type="ChEBI" id="CHEBI:30879"/>
        <dbReference type="ChEBI" id="CHEBI:43474"/>
        <dbReference type="ChEBI" id="CHEBI:67140"/>
        <dbReference type="EC" id="3.1.3.2"/>
    </reaction>
</comment>
<dbReference type="InterPro" id="IPR039331">
    <property type="entry name" value="PAPs-like"/>
</dbReference>
<feature type="domain" description="Calcineurin-like phosphoesterase" evidence="5">
    <location>
        <begin position="126"/>
        <end position="289"/>
    </location>
</feature>
<dbReference type="SUPFAM" id="SSF56300">
    <property type="entry name" value="Metallo-dependent phosphatases"/>
    <property type="match status" value="1"/>
</dbReference>
<reference evidence="6" key="1">
    <citation type="submission" date="2021-02" db="EMBL/GenBank/DDBJ databases">
        <authorList>
            <person name="Dougan E. K."/>
            <person name="Rhodes N."/>
            <person name="Thang M."/>
            <person name="Chan C."/>
        </authorList>
    </citation>
    <scope>NUCLEOTIDE SEQUENCE</scope>
</reference>
<dbReference type="Proteomes" id="UP000601435">
    <property type="component" value="Unassembled WGS sequence"/>
</dbReference>
<sequence length="308" mass="34908">MTSCCKCCGFPAWVILAAQNPIWNSHGPSQSVILSQAANPCSMRTNYCIDYKNPKAYYTSPYIHSVTLTNLRGATDYNFQPEGSSRRFSFRTPPDVGTLGPYKLGVWADVGVTNVSFSVMTKMLQLDPDLLLTVGDLSYADGWAERWDIFGVMMEPLMSSRYHLAVPGNHEIIQNNGIDLIHRYPMPFRESGSESPFMFAHESGPVFVIGMAGSYSETDAGSAQWVFVEEKLRQVNRARTPWVIVMFHTPWYNSNNAHYLEGIKHQWDMEQMLYNHGVDIVFNGHVHSYERSHPVFNFSKDECGITHI</sequence>
<keyword evidence="3" id="KW-0325">Glycoprotein</keyword>
<dbReference type="InterPro" id="IPR041792">
    <property type="entry name" value="MPP_PAP"/>
</dbReference>
<name>A0A812QPT8_9DINO</name>
<dbReference type="InterPro" id="IPR004843">
    <property type="entry name" value="Calcineurin-like_PHP"/>
</dbReference>
<evidence type="ECO:0000313" key="6">
    <source>
        <dbReference type="EMBL" id="CAE7397819.1"/>
    </source>
</evidence>
<evidence type="ECO:0000256" key="4">
    <source>
        <dbReference type="RuleBase" id="RU361203"/>
    </source>
</evidence>
<comment type="caution">
    <text evidence="6">The sequence shown here is derived from an EMBL/GenBank/DDBJ whole genome shotgun (WGS) entry which is preliminary data.</text>
</comment>
<dbReference type="Pfam" id="PF00149">
    <property type="entry name" value="Metallophos"/>
    <property type="match status" value="1"/>
</dbReference>
<evidence type="ECO:0000259" key="5">
    <source>
        <dbReference type="Pfam" id="PF00149"/>
    </source>
</evidence>
<dbReference type="SUPFAM" id="SSF49363">
    <property type="entry name" value="Purple acid phosphatase, N-terminal domain"/>
    <property type="match status" value="1"/>
</dbReference>
<dbReference type="GO" id="GO:0046872">
    <property type="term" value="F:metal ion binding"/>
    <property type="evidence" value="ECO:0007669"/>
    <property type="project" value="InterPro"/>
</dbReference>
<dbReference type="PANTHER" id="PTHR22953">
    <property type="entry name" value="ACID PHOSPHATASE RELATED"/>
    <property type="match status" value="1"/>
</dbReference>
<dbReference type="GO" id="GO:0003993">
    <property type="term" value="F:acid phosphatase activity"/>
    <property type="evidence" value="ECO:0007669"/>
    <property type="project" value="UniProtKB-EC"/>
</dbReference>
<evidence type="ECO:0000256" key="2">
    <source>
        <dbReference type="ARBA" id="ARBA00022801"/>
    </source>
</evidence>
<dbReference type="OrthoDB" id="407721at2759"/>
<comment type="similarity">
    <text evidence="4">Belongs to the metallophosphoesterase superfamily. Purple acid phosphatase family.</text>
</comment>
<evidence type="ECO:0000256" key="3">
    <source>
        <dbReference type="ARBA" id="ARBA00023180"/>
    </source>
</evidence>
<evidence type="ECO:0000313" key="7">
    <source>
        <dbReference type="Proteomes" id="UP000601435"/>
    </source>
</evidence>
<dbReference type="Gene3D" id="2.60.40.380">
    <property type="entry name" value="Purple acid phosphatase-like, N-terminal"/>
    <property type="match status" value="1"/>
</dbReference>
<dbReference type="PANTHER" id="PTHR22953:SF153">
    <property type="entry name" value="PURPLE ACID PHOSPHATASE"/>
    <property type="match status" value="1"/>
</dbReference>
<dbReference type="InterPro" id="IPR029052">
    <property type="entry name" value="Metallo-depent_PP-like"/>
</dbReference>
<dbReference type="EC" id="3.1.3.2" evidence="4"/>
<accession>A0A812QPT8</accession>
<keyword evidence="1" id="KW-0732">Signal</keyword>
<dbReference type="InterPro" id="IPR008963">
    <property type="entry name" value="Purple_acid_Pase-like_N"/>
</dbReference>
<dbReference type="EMBL" id="CAJNJA010017264">
    <property type="protein sequence ID" value="CAE7397819.1"/>
    <property type="molecule type" value="Genomic_DNA"/>
</dbReference>
<protein>
    <recommendedName>
        <fullName evidence="4">Purple acid phosphatase</fullName>
        <ecNumber evidence="4">3.1.3.2</ecNumber>
    </recommendedName>
</protein>
<dbReference type="Gene3D" id="3.60.21.10">
    <property type="match status" value="1"/>
</dbReference>
<dbReference type="AlphaFoldDB" id="A0A812QPT8"/>
<keyword evidence="7" id="KW-1185">Reference proteome</keyword>
<keyword evidence="2 4" id="KW-0378">Hydrolase</keyword>
<dbReference type="CDD" id="cd00839">
    <property type="entry name" value="MPP_PAPs"/>
    <property type="match status" value="1"/>
</dbReference>
<gene>
    <name evidence="6" type="primary">PAP18</name>
    <name evidence="6" type="ORF">SNEC2469_LOCUS10865</name>
</gene>
<proteinExistence type="inferred from homology"/>
<feature type="non-terminal residue" evidence="6">
    <location>
        <position position="1"/>
    </location>
</feature>
<evidence type="ECO:0000256" key="1">
    <source>
        <dbReference type="ARBA" id="ARBA00022729"/>
    </source>
</evidence>